<protein>
    <recommendedName>
        <fullName evidence="3">Lipoprotein</fullName>
    </recommendedName>
</protein>
<evidence type="ECO:0000313" key="2">
    <source>
        <dbReference type="Proteomes" id="UP000028713"/>
    </source>
</evidence>
<organism evidence="1 2">
    <name type="scientific">Chryseobacterium formosense</name>
    <dbReference type="NCBI Taxonomy" id="236814"/>
    <lineage>
        <taxon>Bacteria</taxon>
        <taxon>Pseudomonadati</taxon>
        <taxon>Bacteroidota</taxon>
        <taxon>Flavobacteriia</taxon>
        <taxon>Flavobacteriales</taxon>
        <taxon>Weeksellaceae</taxon>
        <taxon>Chryseobacterium group</taxon>
        <taxon>Chryseobacterium</taxon>
    </lineage>
</organism>
<accession>A0A085Z225</accession>
<dbReference type="STRING" id="236814.IX39_13715"/>
<gene>
    <name evidence="1" type="ORF">IX39_13715</name>
</gene>
<dbReference type="AlphaFoldDB" id="A0A085Z225"/>
<comment type="caution">
    <text evidence="1">The sequence shown here is derived from an EMBL/GenBank/DDBJ whole genome shotgun (WGS) entry which is preliminary data.</text>
</comment>
<dbReference type="OrthoDB" id="978751at2"/>
<dbReference type="PROSITE" id="PS51257">
    <property type="entry name" value="PROKAR_LIPOPROTEIN"/>
    <property type="match status" value="1"/>
</dbReference>
<keyword evidence="2" id="KW-1185">Reference proteome</keyword>
<proteinExistence type="predicted"/>
<dbReference type="Proteomes" id="UP000028713">
    <property type="component" value="Unassembled WGS sequence"/>
</dbReference>
<name>A0A085Z225_9FLAO</name>
<evidence type="ECO:0000313" key="1">
    <source>
        <dbReference type="EMBL" id="KFE98488.1"/>
    </source>
</evidence>
<reference evidence="1 2" key="1">
    <citation type="submission" date="2014-07" db="EMBL/GenBank/DDBJ databases">
        <title>Genome of Chryseobacterium formosense LMG 24722.</title>
        <authorList>
            <person name="Pipes S.E."/>
            <person name="Stropko S.J."/>
            <person name="Newman J.D."/>
        </authorList>
    </citation>
    <scope>NUCLEOTIDE SEQUENCE [LARGE SCALE GENOMIC DNA]</scope>
    <source>
        <strain evidence="1 2">LMG 24722</strain>
    </source>
</reference>
<sequence>MKTYFRQIFLLIPLFLLTSCFDILDKINVKADGSGEYSLILNASKSKTRLASISKMETINGKKVPKKAEIESKINEAARIFKTTPGISNVKTSMDFDNYIIKLSCNFRKIENINAGLEQLKAKNILGKMIPTKIYSQNLAAKSFTRNKINTFKSDYDKLSSADKEVFNGAKYTSIMQFENTIKSQSNTAYQIAPNKKALKLDGSILDFILQKKQTQNNIILQ</sequence>
<evidence type="ECO:0008006" key="3">
    <source>
        <dbReference type="Google" id="ProtNLM"/>
    </source>
</evidence>
<dbReference type="EMBL" id="JPRP01000002">
    <property type="protein sequence ID" value="KFE98488.1"/>
    <property type="molecule type" value="Genomic_DNA"/>
</dbReference>
<dbReference type="RefSeq" id="WP_034677708.1">
    <property type="nucleotide sequence ID" value="NZ_FPAP01000002.1"/>
</dbReference>
<dbReference type="eggNOG" id="ENOG5031BRY">
    <property type="taxonomic scope" value="Bacteria"/>
</dbReference>